<proteinExistence type="predicted"/>
<gene>
    <name evidence="2" type="ORF">ADEAN_000396100</name>
</gene>
<dbReference type="AlphaFoldDB" id="A0A7G2CAB5"/>
<feature type="signal peptide" evidence="1">
    <location>
        <begin position="1"/>
        <end position="21"/>
    </location>
</feature>
<feature type="chain" id="PRO_5028960825" evidence="1">
    <location>
        <begin position="22"/>
        <end position="269"/>
    </location>
</feature>
<reference evidence="2 3" key="1">
    <citation type="submission" date="2020-08" db="EMBL/GenBank/DDBJ databases">
        <authorList>
            <person name="Newling K."/>
            <person name="Davey J."/>
            <person name="Forrester S."/>
        </authorList>
    </citation>
    <scope>NUCLEOTIDE SEQUENCE [LARGE SCALE GENOMIC DNA]</scope>
    <source>
        <strain evidence="3">Crithidia deanei Carvalho (ATCC PRA-265)</strain>
    </source>
</reference>
<evidence type="ECO:0000313" key="2">
    <source>
        <dbReference type="EMBL" id="CAD2216499.1"/>
    </source>
</evidence>
<name>A0A7G2CAB5_9TRYP</name>
<protein>
    <submittedName>
        <fullName evidence="2">Uncharacterized protein</fullName>
    </submittedName>
</protein>
<dbReference type="Proteomes" id="UP000515908">
    <property type="component" value="Chromosome 07"/>
</dbReference>
<keyword evidence="3" id="KW-1185">Reference proteome</keyword>
<evidence type="ECO:0000256" key="1">
    <source>
        <dbReference type="SAM" id="SignalP"/>
    </source>
</evidence>
<keyword evidence="1" id="KW-0732">Signal</keyword>
<evidence type="ECO:0000313" key="3">
    <source>
        <dbReference type="Proteomes" id="UP000515908"/>
    </source>
</evidence>
<dbReference type="EMBL" id="LR877151">
    <property type="protein sequence ID" value="CAD2216499.1"/>
    <property type="molecule type" value="Genomic_DNA"/>
</dbReference>
<dbReference type="OrthoDB" id="258686at2759"/>
<accession>A0A7G2CAB5</accession>
<sequence>MITRRVVVCTWYVVLFFSGWATPLTGATKYCHETGDPPHTPFGLDLCYMYSHNSCCLAGYDQEIKAAYSNIIPGGPRCDAGSQVIYTSLYDLLRYLCLPCNPEEPSFRFETAVGDVAEGGVIAPIPGAAAGEYAWRICKSFLYGAPGSNEGIWGNGASQYDRCGIKINTCVMTPSIDAATLTVTEPSPSCTPETDIVIPSTAFASSTDPALDLLTRIAQTFADFQIVVVDDYDPLYDRSKTPCFGHNAAQRIAYNPFITVLLLTCLLFF</sequence>
<dbReference type="VEuPathDB" id="TriTrypDB:ADEAN_000396100"/>
<organism evidence="2 3">
    <name type="scientific">Angomonas deanei</name>
    <dbReference type="NCBI Taxonomy" id="59799"/>
    <lineage>
        <taxon>Eukaryota</taxon>
        <taxon>Discoba</taxon>
        <taxon>Euglenozoa</taxon>
        <taxon>Kinetoplastea</taxon>
        <taxon>Metakinetoplastina</taxon>
        <taxon>Trypanosomatida</taxon>
        <taxon>Trypanosomatidae</taxon>
        <taxon>Strigomonadinae</taxon>
        <taxon>Angomonas</taxon>
    </lineage>
</organism>